<proteinExistence type="predicted"/>
<dbReference type="InterPro" id="IPR051783">
    <property type="entry name" value="NAD(P)-dependent_oxidoreduct"/>
</dbReference>
<keyword evidence="3" id="KW-1185">Reference proteome</keyword>
<evidence type="ECO:0000313" key="2">
    <source>
        <dbReference type="EMBL" id="KXI29546.1"/>
    </source>
</evidence>
<dbReference type="GO" id="GO:0005737">
    <property type="term" value="C:cytoplasm"/>
    <property type="evidence" value="ECO:0007669"/>
    <property type="project" value="TreeGrafter"/>
</dbReference>
<organism evidence="2 3">
    <name type="scientific">Paraglaciecola hydrolytica</name>
    <dbReference type="NCBI Taxonomy" id="1799789"/>
    <lineage>
        <taxon>Bacteria</taxon>
        <taxon>Pseudomonadati</taxon>
        <taxon>Pseudomonadota</taxon>
        <taxon>Gammaproteobacteria</taxon>
        <taxon>Alteromonadales</taxon>
        <taxon>Alteromonadaceae</taxon>
        <taxon>Paraglaciecola</taxon>
    </lineage>
</organism>
<dbReference type="STRING" id="1799789.AX660_05675"/>
<dbReference type="SUPFAM" id="SSF51735">
    <property type="entry name" value="NAD(P)-binding Rossmann-fold domains"/>
    <property type="match status" value="1"/>
</dbReference>
<dbReference type="OrthoDB" id="751203at2"/>
<dbReference type="Gene3D" id="3.40.50.720">
    <property type="entry name" value="NAD(P)-binding Rossmann-like Domain"/>
    <property type="match status" value="1"/>
</dbReference>
<dbReference type="PANTHER" id="PTHR48079:SF6">
    <property type="entry name" value="NAD(P)-BINDING DOMAIN-CONTAINING PROTEIN-RELATED"/>
    <property type="match status" value="1"/>
</dbReference>
<accession>A0A136A2T8</accession>
<dbReference type="GO" id="GO:0004029">
    <property type="term" value="F:aldehyde dehydrogenase (NAD+) activity"/>
    <property type="evidence" value="ECO:0007669"/>
    <property type="project" value="TreeGrafter"/>
</dbReference>
<evidence type="ECO:0000313" key="3">
    <source>
        <dbReference type="Proteomes" id="UP000070299"/>
    </source>
</evidence>
<comment type="caution">
    <text evidence="2">The sequence shown here is derived from an EMBL/GenBank/DDBJ whole genome shotgun (WGS) entry which is preliminary data.</text>
</comment>
<dbReference type="RefSeq" id="WP_068372195.1">
    <property type="nucleotide sequence ID" value="NZ_LSNE01000003.1"/>
</dbReference>
<dbReference type="Pfam" id="PF01370">
    <property type="entry name" value="Epimerase"/>
    <property type="match status" value="1"/>
</dbReference>
<dbReference type="AlphaFoldDB" id="A0A136A2T8"/>
<reference evidence="3" key="1">
    <citation type="submission" date="2016-02" db="EMBL/GenBank/DDBJ databases">
        <authorList>
            <person name="Schultz-Johansen M."/>
            <person name="Glaring M.A."/>
            <person name="Bech P.K."/>
            <person name="Stougaard P."/>
        </authorList>
    </citation>
    <scope>NUCLEOTIDE SEQUENCE [LARGE SCALE GENOMIC DNA]</scope>
    <source>
        <strain evidence="3">S66</strain>
    </source>
</reference>
<protein>
    <recommendedName>
        <fullName evidence="1">NAD-dependent epimerase/dehydratase domain-containing protein</fullName>
    </recommendedName>
</protein>
<dbReference type="Proteomes" id="UP000070299">
    <property type="component" value="Unassembled WGS sequence"/>
</dbReference>
<feature type="domain" description="NAD-dependent epimerase/dehydratase" evidence="1">
    <location>
        <begin position="7"/>
        <end position="200"/>
    </location>
</feature>
<evidence type="ECO:0000259" key="1">
    <source>
        <dbReference type="Pfam" id="PF01370"/>
    </source>
</evidence>
<sequence length="276" mass="30814">MQISIVGCGWLGQPLAQQLLKSGHNIVATCRSKAKLQQLQQLGLLVQQFNLGDELNKETMQAVLQSDLLILNVPPGGKHIQADFFIEHMCNLVKQAKFKGTQNLFFISTTAVYGEAQGEIIEQSVCQPTTLSGQAHLQIEQCVLDVFKHNACILRLAGLVGQERHPAKHLAAKTDLANPLQRVNLVHQQDVIEAIKLIMQGQHFGHILHLCANDHPSRQTYYQWACSKLNLVEPTFLPSEEDKTGKQINAQWTCNKLGLELKYPSPYDMLGAYSKE</sequence>
<name>A0A136A2T8_9ALTE</name>
<dbReference type="InterPro" id="IPR036291">
    <property type="entry name" value="NAD(P)-bd_dom_sf"/>
</dbReference>
<gene>
    <name evidence="2" type="ORF">AX660_05675</name>
</gene>
<dbReference type="PANTHER" id="PTHR48079">
    <property type="entry name" value="PROTEIN YEEZ"/>
    <property type="match status" value="1"/>
</dbReference>
<dbReference type="InterPro" id="IPR001509">
    <property type="entry name" value="Epimerase_deHydtase"/>
</dbReference>
<dbReference type="CDD" id="cd05266">
    <property type="entry name" value="SDR_a4"/>
    <property type="match status" value="1"/>
</dbReference>
<dbReference type="EMBL" id="LSNE01000003">
    <property type="protein sequence ID" value="KXI29546.1"/>
    <property type="molecule type" value="Genomic_DNA"/>
</dbReference>